<dbReference type="EC" id="2.4.1.-" evidence="10"/>
<comment type="subcellular location">
    <subcellularLocation>
        <location evidence="10">Cell membrane</location>
    </subcellularLocation>
    <subcellularLocation>
        <location evidence="1">Endomembrane system</location>
        <topology evidence="1">Multi-pass membrane protein</topology>
    </subcellularLocation>
</comment>
<feature type="transmembrane region" description="Helical" evidence="10">
    <location>
        <begin position="294"/>
        <end position="316"/>
    </location>
</feature>
<feature type="transmembrane region" description="Helical" evidence="10">
    <location>
        <begin position="226"/>
        <end position="249"/>
    </location>
</feature>
<comment type="pathway">
    <text evidence="2 10">Protein modification; protein glycosylation.</text>
</comment>
<organism evidence="13 14">
    <name type="scientific">Agreia bicolorata</name>
    <dbReference type="NCBI Taxonomy" id="110935"/>
    <lineage>
        <taxon>Bacteria</taxon>
        <taxon>Bacillati</taxon>
        <taxon>Actinomycetota</taxon>
        <taxon>Actinomycetes</taxon>
        <taxon>Micrococcales</taxon>
        <taxon>Microbacteriaceae</taxon>
        <taxon>Agreia</taxon>
    </lineage>
</organism>
<dbReference type="InterPro" id="IPR032421">
    <property type="entry name" value="PMT_4TMC"/>
</dbReference>
<keyword evidence="10" id="KW-1003">Cell membrane</keyword>
<comment type="function">
    <text evidence="10">Protein O-mannosyltransferase that catalyzes the transfer of a single mannose residue from a polyprenol phospho-mannosyl lipidic donor to the hydroxyl group of selected serine and threonine residues in acceptor proteins.</text>
</comment>
<evidence type="ECO:0000256" key="5">
    <source>
        <dbReference type="ARBA" id="ARBA00022679"/>
    </source>
</evidence>
<dbReference type="UniPathway" id="UPA00378"/>
<feature type="transmembrane region" description="Helical" evidence="10">
    <location>
        <begin position="458"/>
        <end position="481"/>
    </location>
</feature>
<dbReference type="InterPro" id="IPR027005">
    <property type="entry name" value="PMT-like"/>
</dbReference>
<feature type="transmembrane region" description="Helical" evidence="10">
    <location>
        <begin position="38"/>
        <end position="57"/>
    </location>
</feature>
<keyword evidence="8 10" id="KW-0472">Membrane</keyword>
<feature type="domain" description="Protein O-mannosyl-transferase C-terminal four TM" evidence="12">
    <location>
        <begin position="345"/>
        <end position="535"/>
    </location>
</feature>
<dbReference type="PANTHER" id="PTHR10050">
    <property type="entry name" value="DOLICHYL-PHOSPHATE-MANNOSE--PROTEIN MANNOSYLTRANSFERASE"/>
    <property type="match status" value="1"/>
</dbReference>
<evidence type="ECO:0000256" key="6">
    <source>
        <dbReference type="ARBA" id="ARBA00022692"/>
    </source>
</evidence>
<evidence type="ECO:0000256" key="8">
    <source>
        <dbReference type="ARBA" id="ARBA00023136"/>
    </source>
</evidence>
<evidence type="ECO:0000259" key="11">
    <source>
        <dbReference type="Pfam" id="PF02366"/>
    </source>
</evidence>
<evidence type="ECO:0000256" key="2">
    <source>
        <dbReference type="ARBA" id="ARBA00004922"/>
    </source>
</evidence>
<evidence type="ECO:0000259" key="12">
    <source>
        <dbReference type="Pfam" id="PF16192"/>
    </source>
</evidence>
<keyword evidence="7 10" id="KW-1133">Transmembrane helix</keyword>
<evidence type="ECO:0000313" key="13">
    <source>
        <dbReference type="EMBL" id="SKB02122.1"/>
    </source>
</evidence>
<accession>A0A1T4YK16</accession>
<proteinExistence type="inferred from homology"/>
<protein>
    <recommendedName>
        <fullName evidence="9 10">Polyprenol-phosphate-mannose--protein mannosyltransferase</fullName>
        <ecNumber evidence="10">2.4.1.-</ecNumber>
    </recommendedName>
</protein>
<dbReference type="Pfam" id="PF16192">
    <property type="entry name" value="PMT_4TMC"/>
    <property type="match status" value="1"/>
</dbReference>
<dbReference type="Proteomes" id="UP000189735">
    <property type="component" value="Unassembled WGS sequence"/>
</dbReference>
<dbReference type="EMBL" id="FUYG01000011">
    <property type="protein sequence ID" value="SKB02122.1"/>
    <property type="molecule type" value="Genomic_DNA"/>
</dbReference>
<keyword evidence="5 10" id="KW-0808">Transferase</keyword>
<dbReference type="RefSeq" id="WP_078715387.1">
    <property type="nucleotide sequence ID" value="NZ_FUYG01000011.1"/>
</dbReference>
<feature type="transmembrane region" description="Helical" evidence="10">
    <location>
        <begin position="162"/>
        <end position="180"/>
    </location>
</feature>
<gene>
    <name evidence="13" type="ORF">SAMN06295879_3442</name>
</gene>
<evidence type="ECO:0000256" key="1">
    <source>
        <dbReference type="ARBA" id="ARBA00004127"/>
    </source>
</evidence>
<evidence type="ECO:0000256" key="7">
    <source>
        <dbReference type="ARBA" id="ARBA00022989"/>
    </source>
</evidence>
<reference evidence="14" key="1">
    <citation type="submission" date="2017-02" db="EMBL/GenBank/DDBJ databases">
        <authorList>
            <person name="Varghese N."/>
            <person name="Submissions S."/>
        </authorList>
    </citation>
    <scope>NUCLEOTIDE SEQUENCE [LARGE SCALE GENOMIC DNA]</scope>
    <source>
        <strain evidence="14">VKM Ac-2052</strain>
    </source>
</reference>
<evidence type="ECO:0000256" key="9">
    <source>
        <dbReference type="ARBA" id="ARBA00093617"/>
    </source>
</evidence>
<dbReference type="GO" id="GO:0004169">
    <property type="term" value="F:dolichyl-phosphate-mannose-protein mannosyltransferase activity"/>
    <property type="evidence" value="ECO:0007669"/>
    <property type="project" value="UniProtKB-UniRule"/>
</dbReference>
<comment type="similarity">
    <text evidence="3 10">Belongs to the glycosyltransferase 39 family.</text>
</comment>
<feature type="transmembrane region" description="Helical" evidence="10">
    <location>
        <begin position="493"/>
        <end position="516"/>
    </location>
</feature>
<feature type="transmembrane region" description="Helical" evidence="10">
    <location>
        <begin position="411"/>
        <end position="428"/>
    </location>
</feature>
<feature type="domain" description="ArnT-like N-terminal" evidence="11">
    <location>
        <begin position="130"/>
        <end position="308"/>
    </location>
</feature>
<evidence type="ECO:0000256" key="10">
    <source>
        <dbReference type="RuleBase" id="RU367007"/>
    </source>
</evidence>
<dbReference type="AlphaFoldDB" id="A0A1T4YK16"/>
<dbReference type="InterPro" id="IPR003342">
    <property type="entry name" value="ArnT-like_N"/>
</dbReference>
<name>A0A1T4YK16_9MICO</name>
<feature type="transmembrane region" description="Helical" evidence="10">
    <location>
        <begin position="255"/>
        <end position="274"/>
    </location>
</feature>
<dbReference type="Pfam" id="PF02366">
    <property type="entry name" value="PMT"/>
    <property type="match status" value="1"/>
</dbReference>
<dbReference type="GO" id="GO:0012505">
    <property type="term" value="C:endomembrane system"/>
    <property type="evidence" value="ECO:0007669"/>
    <property type="project" value="UniProtKB-SubCell"/>
</dbReference>
<sequence length="536" mass="59886">MGHVTDLQSSPVLAPEPTGSRLDDWWGRMLSTPGRQRLWAWGGPIAVTLLGAILRLVNLGHPHSLVFDETFYVKDAYTTLRNGYESTWPADADEAFNAGDTDGFLQQGSFAVHPPLGKWVIALGLAVFGADSSVGWRISVAICGILLVLLTTLVAKKLFRSTFLATVAGFLIAIDGHAIVMSRVALLDGIFALIALAGVGAVLMDREWHARRLDEKLMTAEKHGRVARWGPALWWRPWVLAAGILFGLASSVKWSGLYFLAAFAVYLVVVDALARRRAGLPLWAAGAILKQGPVTFLLTVPIAIVVYLSTWSGWFLTSGGMYRQWVQTSGEHWTGLLAWVPNWAQNFWHLEAAVYNYHVNEHTPHPYQANPLTWLFLIRPTQMYIRTLDNGQGTCGADTCYENITSIANPIIWWAGTAALLYLVYRLIRKREWVVGFILMGMVAGYLPWLLYINRTIYQFYTIAFEPYLILGLVFVIGLALGKRTDPRWMRVGGVRAVIAFLVICAAVSAFFYPVWTAQSVPGWFLSLHYWLPSWR</sequence>
<feature type="transmembrane region" description="Helical" evidence="10">
    <location>
        <begin position="134"/>
        <end position="155"/>
    </location>
</feature>
<dbReference type="PANTHER" id="PTHR10050:SF46">
    <property type="entry name" value="PROTEIN O-MANNOSYL-TRANSFERASE 2"/>
    <property type="match status" value="1"/>
</dbReference>
<dbReference type="GO" id="GO:0005886">
    <property type="term" value="C:plasma membrane"/>
    <property type="evidence" value="ECO:0007669"/>
    <property type="project" value="UniProtKB-SubCell"/>
</dbReference>
<evidence type="ECO:0000313" key="14">
    <source>
        <dbReference type="Proteomes" id="UP000189735"/>
    </source>
</evidence>
<evidence type="ECO:0000256" key="4">
    <source>
        <dbReference type="ARBA" id="ARBA00022676"/>
    </source>
</evidence>
<evidence type="ECO:0000256" key="3">
    <source>
        <dbReference type="ARBA" id="ARBA00007222"/>
    </source>
</evidence>
<feature type="transmembrane region" description="Helical" evidence="10">
    <location>
        <begin position="433"/>
        <end position="452"/>
    </location>
</feature>
<keyword evidence="6 10" id="KW-0812">Transmembrane</keyword>
<keyword evidence="4 10" id="KW-0328">Glycosyltransferase</keyword>
<feature type="transmembrane region" description="Helical" evidence="10">
    <location>
        <begin position="186"/>
        <end position="205"/>
    </location>
</feature>